<gene>
    <name evidence="1" type="ORF">C5167_024552</name>
</gene>
<protein>
    <submittedName>
        <fullName evidence="1">Uncharacterized protein</fullName>
    </submittedName>
</protein>
<accession>A0A4Y7JSU5</accession>
<dbReference type="SUPFAM" id="SSF53756">
    <property type="entry name" value="UDP-Glycosyltransferase/glycogen phosphorylase"/>
    <property type="match status" value="1"/>
</dbReference>
<dbReference type="AlphaFoldDB" id="A0A4Y7JSU5"/>
<organism evidence="1 2">
    <name type="scientific">Papaver somniferum</name>
    <name type="common">Opium poppy</name>
    <dbReference type="NCBI Taxonomy" id="3469"/>
    <lineage>
        <taxon>Eukaryota</taxon>
        <taxon>Viridiplantae</taxon>
        <taxon>Streptophyta</taxon>
        <taxon>Embryophyta</taxon>
        <taxon>Tracheophyta</taxon>
        <taxon>Spermatophyta</taxon>
        <taxon>Magnoliopsida</taxon>
        <taxon>Ranunculales</taxon>
        <taxon>Papaveraceae</taxon>
        <taxon>Papaveroideae</taxon>
        <taxon>Papaver</taxon>
    </lineage>
</organism>
<dbReference type="EMBL" id="CM010719">
    <property type="protein sequence ID" value="RZC62809.1"/>
    <property type="molecule type" value="Genomic_DNA"/>
</dbReference>
<proteinExistence type="predicted"/>
<dbReference type="Gene3D" id="3.40.50.2000">
    <property type="entry name" value="Glycogen Phosphorylase B"/>
    <property type="match status" value="1"/>
</dbReference>
<evidence type="ECO:0000313" key="2">
    <source>
        <dbReference type="Proteomes" id="UP000316621"/>
    </source>
</evidence>
<evidence type="ECO:0000313" key="1">
    <source>
        <dbReference type="EMBL" id="RZC62809.1"/>
    </source>
</evidence>
<dbReference type="Gramene" id="RZC62809">
    <property type="protein sequence ID" value="RZC62809"/>
    <property type="gene ID" value="C5167_024552"/>
</dbReference>
<reference evidence="1 2" key="1">
    <citation type="journal article" date="2018" name="Science">
        <title>The opium poppy genome and morphinan production.</title>
        <authorList>
            <person name="Guo L."/>
            <person name="Winzer T."/>
            <person name="Yang X."/>
            <person name="Li Y."/>
            <person name="Ning Z."/>
            <person name="He Z."/>
            <person name="Teodor R."/>
            <person name="Lu Y."/>
            <person name="Bowser T.A."/>
            <person name="Graham I.A."/>
            <person name="Ye K."/>
        </authorList>
    </citation>
    <scope>NUCLEOTIDE SEQUENCE [LARGE SCALE GENOMIC DNA]</scope>
    <source>
        <strain evidence="2">cv. HN1</strain>
        <tissue evidence="1">Leaves</tissue>
    </source>
</reference>
<keyword evidence="2" id="KW-1185">Reference proteome</keyword>
<sequence length="95" mass="10513">MAIGWSLGHAGSSSISENLFYGHCQILMPMILDQGINTRNEGAPFARDAVAKAMRIVMDEPTGQKLREKALQIAKAFSLTKGMIYKNPFLHYPNC</sequence>
<name>A0A4Y7JSU5_PAPSO</name>
<dbReference type="Proteomes" id="UP000316621">
    <property type="component" value="Chromosome 5"/>
</dbReference>